<dbReference type="Proteomes" id="UP000053477">
    <property type="component" value="Unassembled WGS sequence"/>
</dbReference>
<keyword evidence="1" id="KW-1133">Transmembrane helix</keyword>
<keyword evidence="1" id="KW-0472">Membrane</keyword>
<dbReference type="InterPro" id="IPR052053">
    <property type="entry name" value="IM_YidH-like"/>
</dbReference>
<accession>A0A0H2RRB3</accession>
<name>A0A0H2RRB3_9AGAM</name>
<dbReference type="EMBL" id="KQ085987">
    <property type="protein sequence ID" value="KLO11993.1"/>
    <property type="molecule type" value="Genomic_DNA"/>
</dbReference>
<evidence type="ECO:0000256" key="1">
    <source>
        <dbReference type="SAM" id="Phobius"/>
    </source>
</evidence>
<reference evidence="2 3" key="1">
    <citation type="submission" date="2015-04" db="EMBL/GenBank/DDBJ databases">
        <title>Complete genome sequence of Schizopora paradoxa KUC8140, a cosmopolitan wood degrader in East Asia.</title>
        <authorList>
            <consortium name="DOE Joint Genome Institute"/>
            <person name="Min B."/>
            <person name="Park H."/>
            <person name="Jang Y."/>
            <person name="Kim J.-J."/>
            <person name="Kim K.H."/>
            <person name="Pangilinan J."/>
            <person name="Lipzen A."/>
            <person name="Riley R."/>
            <person name="Grigoriev I.V."/>
            <person name="Spatafora J.W."/>
            <person name="Choi I.-G."/>
        </authorList>
    </citation>
    <scope>NUCLEOTIDE SEQUENCE [LARGE SCALE GENOMIC DNA]</scope>
    <source>
        <strain evidence="2 3">KUC8140</strain>
    </source>
</reference>
<dbReference type="PANTHER" id="PTHR34187:SF2">
    <property type="entry name" value="DUF202 DOMAIN-CONTAINING PROTEIN"/>
    <property type="match status" value="1"/>
</dbReference>
<organism evidence="2 3">
    <name type="scientific">Schizopora paradoxa</name>
    <dbReference type="NCBI Taxonomy" id="27342"/>
    <lineage>
        <taxon>Eukaryota</taxon>
        <taxon>Fungi</taxon>
        <taxon>Dikarya</taxon>
        <taxon>Basidiomycota</taxon>
        <taxon>Agaricomycotina</taxon>
        <taxon>Agaricomycetes</taxon>
        <taxon>Hymenochaetales</taxon>
        <taxon>Schizoporaceae</taxon>
        <taxon>Schizopora</taxon>
    </lineage>
</organism>
<dbReference type="OrthoDB" id="5525680at2759"/>
<evidence type="ECO:0008006" key="4">
    <source>
        <dbReference type="Google" id="ProtNLM"/>
    </source>
</evidence>
<dbReference type="InParanoid" id="A0A0H2RRB3"/>
<dbReference type="PANTHER" id="PTHR34187">
    <property type="entry name" value="FGR18P"/>
    <property type="match status" value="1"/>
</dbReference>
<keyword evidence="3" id="KW-1185">Reference proteome</keyword>
<feature type="transmembrane region" description="Helical" evidence="1">
    <location>
        <begin position="23"/>
        <end position="42"/>
    </location>
</feature>
<protein>
    <recommendedName>
        <fullName evidence="4">DUF202 domain-containing protein</fullName>
    </recommendedName>
</protein>
<dbReference type="AlphaFoldDB" id="A0A0H2RRB3"/>
<evidence type="ECO:0000313" key="3">
    <source>
        <dbReference type="Proteomes" id="UP000053477"/>
    </source>
</evidence>
<feature type="transmembrane region" description="Helical" evidence="1">
    <location>
        <begin position="62"/>
        <end position="83"/>
    </location>
</feature>
<evidence type="ECO:0000313" key="2">
    <source>
        <dbReference type="EMBL" id="KLO11993.1"/>
    </source>
</evidence>
<keyword evidence="1" id="KW-0812">Transmembrane</keyword>
<proteinExistence type="predicted"/>
<gene>
    <name evidence="2" type="ORF">SCHPADRAFT_941563</name>
</gene>
<sequence length="136" mass="15000">MSTVAVDNVGSAARDFCMLERNALSHFRLSLLLSLLASSVLLRVRISSPETDDDDDEYDSKLAIPLASLLFACSLAVLVAGLLEYFSGQTDLRTMRPFLKTKRLHVYMLIILASIILAICIVLLVSDDMFAQLNFG</sequence>
<feature type="transmembrane region" description="Helical" evidence="1">
    <location>
        <begin position="104"/>
        <end position="126"/>
    </location>
</feature>